<evidence type="ECO:0000256" key="2">
    <source>
        <dbReference type="ARBA" id="ARBA00008044"/>
    </source>
</evidence>
<proteinExistence type="inferred from homology"/>
<organism evidence="6">
    <name type="scientific">Chromera velia CCMP2878</name>
    <dbReference type="NCBI Taxonomy" id="1169474"/>
    <lineage>
        <taxon>Eukaryota</taxon>
        <taxon>Sar</taxon>
        <taxon>Alveolata</taxon>
        <taxon>Colpodellida</taxon>
        <taxon>Chromeraceae</taxon>
        <taxon>Chromera</taxon>
    </lineage>
</organism>
<keyword evidence="3" id="KW-0539">Nucleus</keyword>
<dbReference type="GO" id="GO:0005634">
    <property type="term" value="C:nucleus"/>
    <property type="evidence" value="ECO:0007669"/>
    <property type="project" value="UniProtKB-SubCell"/>
</dbReference>
<dbReference type="InterPro" id="IPR019163">
    <property type="entry name" value="THO_Thoc5"/>
</dbReference>
<comment type="similarity">
    <text evidence="2">Belongs to the THOC5 family.</text>
</comment>
<keyword evidence="4" id="KW-0175">Coiled coil</keyword>
<gene>
    <name evidence="6" type="ORF">Cvel_19625</name>
</gene>
<evidence type="ECO:0000256" key="4">
    <source>
        <dbReference type="SAM" id="Coils"/>
    </source>
</evidence>
<dbReference type="EMBL" id="CDMZ01000782">
    <property type="protein sequence ID" value="CEM21343.1"/>
    <property type="molecule type" value="Genomic_DNA"/>
</dbReference>
<evidence type="ECO:0000256" key="3">
    <source>
        <dbReference type="ARBA" id="ARBA00023242"/>
    </source>
</evidence>
<reference evidence="6" key="1">
    <citation type="submission" date="2014-11" db="EMBL/GenBank/DDBJ databases">
        <authorList>
            <person name="Otto D Thomas"/>
            <person name="Naeem Raeece"/>
        </authorList>
    </citation>
    <scope>NUCLEOTIDE SEQUENCE</scope>
</reference>
<evidence type="ECO:0000313" key="6">
    <source>
        <dbReference type="EMBL" id="CEM21343.1"/>
    </source>
</evidence>
<comment type="subcellular location">
    <subcellularLocation>
        <location evidence="1">Nucleus</location>
    </subcellularLocation>
</comment>
<sequence length="823" mass="87963">MASKGGALGAAAATAAAPVPMDRLINDAKECLKTIKTLAREFQEAGSETMGGVDSKERLLLRIVTKLKMIQAKAAKALDEEDRNRQTPNLSAAVVEERLVKYKELFLREVADTHRSFKPQAFLAIKKDLMTEEEMKEWRERRGVEGEDGDVNMLVGDGDATVEKLKAEREERDRLETEYKQKESQLTDAKADKEAQELILKKVSNYMAEFLNGMRHLNSQIKTQAKPPDTPLANLAKAPAEVQELPSVLQTLYFRFQSFEQAMSQTGTAAGGGAAAASAAAPAAGRLSSPLSVFVEGSLNAGDRERLKLETATSTGRSAKRARVEGTSGGGLSACTASTSSSSMFFGKKVSVTVRLLQDEPAPPLPVVIGGSAPGDGGAIPVVKLVFMYAPAFGAVFVSASVTSVPSTDGQTPFCLEGLGGQKGDDGEKVLCALAAMCPNRNTQISLMETAKESGARPFWWAQELAGIAEKEHSVSGEGVEGGERSVTAGSVISEIRSRLSVCLWTGWSLDKTRQLFPSQTSPSVSTNILEVFPGGERPDFWKTDPTKSQFLSWERVTAPDAQTEEGCVDAVGLSEGPPGPLWRAKIKHETPECTHNVIALVRVPAPGVLDPPQWRLFISRQPPSGKNKDSGGEDPLKAITAQLTRNSLKEQVKREFEEKGLEFLSSSDMHATECAERLQGLLKSDSSPAPFTLRFDPTMRDAEDFVNVTVPTTYSPSHLPVILALQMRAVLLRIDVFIAGESQFCMGAGRMAAVAAANGGAPVNVGAESAGAGGASHGASSFTFPPEAQLADQSRPVTQRSGGAFRGSFVPIRSHRIDGGGA</sequence>
<feature type="region of interest" description="Disordered" evidence="5">
    <location>
        <begin position="311"/>
        <end position="332"/>
    </location>
</feature>
<evidence type="ECO:0000256" key="5">
    <source>
        <dbReference type="SAM" id="MobiDB-lite"/>
    </source>
</evidence>
<dbReference type="Pfam" id="PF09766">
    <property type="entry name" value="FmiP_Thoc5"/>
    <property type="match status" value="1"/>
</dbReference>
<accession>A0A0G4G0E6</accession>
<feature type="coiled-coil region" evidence="4">
    <location>
        <begin position="158"/>
        <end position="192"/>
    </location>
</feature>
<dbReference type="AlphaFoldDB" id="A0A0G4G0E6"/>
<dbReference type="VEuPathDB" id="CryptoDB:Cvel_19625"/>
<evidence type="ECO:0000256" key="1">
    <source>
        <dbReference type="ARBA" id="ARBA00004123"/>
    </source>
</evidence>
<protein>
    <submittedName>
        <fullName evidence="6">Uncharacterized protein</fullName>
    </submittedName>
</protein>
<name>A0A0G4G0E6_9ALVE</name>